<dbReference type="Gene3D" id="2.60.120.460">
    <property type="entry name" value="YjbQ-like"/>
    <property type="match status" value="1"/>
</dbReference>
<evidence type="ECO:0000313" key="2">
    <source>
        <dbReference type="EMBL" id="KPJ53221.1"/>
    </source>
</evidence>
<dbReference type="AlphaFoldDB" id="A0A0S7WSM1"/>
<dbReference type="Pfam" id="PF01894">
    <property type="entry name" value="YjbQ"/>
    <property type="match status" value="1"/>
</dbReference>
<comment type="caution">
    <text evidence="2">The sequence shown here is derived from an EMBL/GenBank/DDBJ whole genome shotgun (WGS) entry which is preliminary data.</text>
</comment>
<protein>
    <recommendedName>
        <fullName evidence="4">Secondary thiamine-phosphate synthase enzyme</fullName>
    </recommendedName>
</protein>
<dbReference type="EMBL" id="LIZS01000026">
    <property type="protein sequence ID" value="KPJ53221.1"/>
    <property type="molecule type" value="Genomic_DNA"/>
</dbReference>
<evidence type="ECO:0000313" key="3">
    <source>
        <dbReference type="Proteomes" id="UP000052008"/>
    </source>
</evidence>
<dbReference type="PANTHER" id="PTHR30615">
    <property type="entry name" value="UNCHARACTERIZED PROTEIN YJBQ-RELATED"/>
    <property type="match status" value="1"/>
</dbReference>
<dbReference type="STRING" id="1703770.AMJ39_05465"/>
<dbReference type="Proteomes" id="UP000052008">
    <property type="component" value="Unassembled WGS sequence"/>
</dbReference>
<dbReference type="PIRSF" id="PIRSF004681">
    <property type="entry name" value="UCP004681"/>
    <property type="match status" value="1"/>
</dbReference>
<dbReference type="InterPro" id="IPR001602">
    <property type="entry name" value="UPF0047_YjbQ-like"/>
</dbReference>
<proteinExistence type="inferred from homology"/>
<evidence type="ECO:0008006" key="4">
    <source>
        <dbReference type="Google" id="ProtNLM"/>
    </source>
</evidence>
<dbReference type="NCBIfam" id="TIGR00149">
    <property type="entry name" value="TIGR00149_YjbQ"/>
    <property type="match status" value="1"/>
</dbReference>
<dbReference type="PATRIC" id="fig|1703770.3.peg.578"/>
<dbReference type="PROSITE" id="PS01314">
    <property type="entry name" value="UPF0047"/>
    <property type="match status" value="1"/>
</dbReference>
<organism evidence="2 3">
    <name type="scientific">candidate division TA06 bacterium DG_24</name>
    <dbReference type="NCBI Taxonomy" id="1703770"/>
    <lineage>
        <taxon>Bacteria</taxon>
        <taxon>Bacteria division TA06</taxon>
    </lineage>
</organism>
<evidence type="ECO:0000256" key="1">
    <source>
        <dbReference type="ARBA" id="ARBA00005534"/>
    </source>
</evidence>
<accession>A0A0S7WSM1</accession>
<dbReference type="InterPro" id="IPR035917">
    <property type="entry name" value="YjbQ-like_sf"/>
</dbReference>
<sequence length="131" mass="14420">MPIEIDVPTSKRTCFVDVTRKVERALRSASVNDGLVCVYVPHTTAAVTINENADPSVSEDIQKMLTELIPFNGGYRHTEGNSAAHIKASIVGSSELVMVENGELVLGTWQGIFFCEFDGPRRRKLWIKALG</sequence>
<dbReference type="PANTHER" id="PTHR30615:SF8">
    <property type="entry name" value="UPF0047 PROTEIN C4A8.02C"/>
    <property type="match status" value="1"/>
</dbReference>
<reference evidence="2 3" key="1">
    <citation type="journal article" date="2015" name="Microbiome">
        <title>Genomic resolution of linkages in carbon, nitrogen, and sulfur cycling among widespread estuary sediment bacteria.</title>
        <authorList>
            <person name="Baker B.J."/>
            <person name="Lazar C.S."/>
            <person name="Teske A.P."/>
            <person name="Dick G.J."/>
        </authorList>
    </citation>
    <scope>NUCLEOTIDE SEQUENCE [LARGE SCALE GENOMIC DNA]</scope>
    <source>
        <strain evidence="2">DG_24</strain>
    </source>
</reference>
<gene>
    <name evidence="2" type="ORF">AMJ39_05465</name>
</gene>
<dbReference type="SUPFAM" id="SSF111038">
    <property type="entry name" value="YjbQ-like"/>
    <property type="match status" value="1"/>
</dbReference>
<comment type="similarity">
    <text evidence="1">Belongs to the UPF0047 family.</text>
</comment>
<name>A0A0S7WSM1_UNCT6</name>